<dbReference type="Proteomes" id="UP000199305">
    <property type="component" value="Unassembled WGS sequence"/>
</dbReference>
<evidence type="ECO:0000313" key="1">
    <source>
        <dbReference type="EMBL" id="SDK21815.1"/>
    </source>
</evidence>
<name>A0A1G9A5F9_9GAMM</name>
<dbReference type="OrthoDB" id="7572623at2"/>
<dbReference type="SUPFAM" id="SSF56024">
    <property type="entry name" value="Phospholipase D/nuclease"/>
    <property type="match status" value="1"/>
</dbReference>
<dbReference type="STRING" id="658219.SAMN05216212_1843"/>
<reference evidence="2" key="1">
    <citation type="submission" date="2016-10" db="EMBL/GenBank/DDBJ databases">
        <authorList>
            <person name="Varghese N."/>
            <person name="Submissions S."/>
        </authorList>
    </citation>
    <scope>NUCLEOTIDE SEQUENCE [LARGE SCALE GENOMIC DNA]</scope>
    <source>
        <strain evidence="2">CGMCC 1.10658</strain>
    </source>
</reference>
<dbReference type="EMBL" id="FNFH01000003">
    <property type="protein sequence ID" value="SDK21815.1"/>
    <property type="molecule type" value="Genomic_DNA"/>
</dbReference>
<accession>A0A1G9A5F9</accession>
<sequence length="256" mass="29129">MTDQLQRMMKKLEGDGPIEKHILLLKLTEALENAPDFGDKPIMDAASPQRQWLSKVGALLSRLSIERKVQFKSSFTTLIQYWEPAIVQIQGQVLDAMEEIKLELELEDRSDIGSAYAPGDVYRFFADLKEVIASAESEIMIIDPYFNGEAFDAYLASANTELSIQILADRYSKDINTYIQKHSSQFQTHIELRRSKELHDRIIFIDHDVAWIMGGSIKDAGKKATYLIPLQTPIALAKKQIYQEIWSNSKEVECSA</sequence>
<dbReference type="AlphaFoldDB" id="A0A1G9A5F9"/>
<organism evidence="1 2">
    <name type="scientific">Microbulbifer yueqingensis</name>
    <dbReference type="NCBI Taxonomy" id="658219"/>
    <lineage>
        <taxon>Bacteria</taxon>
        <taxon>Pseudomonadati</taxon>
        <taxon>Pseudomonadota</taxon>
        <taxon>Gammaproteobacteria</taxon>
        <taxon>Cellvibrionales</taxon>
        <taxon>Microbulbiferaceae</taxon>
        <taxon>Microbulbifer</taxon>
    </lineage>
</organism>
<gene>
    <name evidence="1" type="ORF">SAMN05216212_1843</name>
</gene>
<dbReference type="RefSeq" id="WP_091512340.1">
    <property type="nucleotide sequence ID" value="NZ_FNFH01000003.1"/>
</dbReference>
<proteinExistence type="predicted"/>
<evidence type="ECO:0008006" key="3">
    <source>
        <dbReference type="Google" id="ProtNLM"/>
    </source>
</evidence>
<evidence type="ECO:0000313" key="2">
    <source>
        <dbReference type="Proteomes" id="UP000199305"/>
    </source>
</evidence>
<protein>
    <recommendedName>
        <fullName evidence="3">PLD phosphodiesterase domain-containing protein</fullName>
    </recommendedName>
</protein>
<keyword evidence="2" id="KW-1185">Reference proteome</keyword>
<dbReference type="Gene3D" id="3.30.870.10">
    <property type="entry name" value="Endonuclease Chain A"/>
    <property type="match status" value="1"/>
</dbReference>